<feature type="transmembrane region" description="Helical" evidence="2">
    <location>
        <begin position="67"/>
        <end position="92"/>
    </location>
</feature>
<evidence type="ECO:0000256" key="2">
    <source>
        <dbReference type="SAM" id="Phobius"/>
    </source>
</evidence>
<dbReference type="InterPro" id="IPR050882">
    <property type="entry name" value="Prepilin_peptidase/N-MTase"/>
</dbReference>
<evidence type="ECO:0000259" key="3">
    <source>
        <dbReference type="Pfam" id="PF01478"/>
    </source>
</evidence>
<dbReference type="GO" id="GO:0004190">
    <property type="term" value="F:aspartic-type endopeptidase activity"/>
    <property type="evidence" value="ECO:0007669"/>
    <property type="project" value="InterPro"/>
</dbReference>
<dbReference type="GO" id="GO:0006465">
    <property type="term" value="P:signal peptide processing"/>
    <property type="evidence" value="ECO:0007669"/>
    <property type="project" value="TreeGrafter"/>
</dbReference>
<comment type="similarity">
    <text evidence="1">Belongs to the peptidase A24 family.</text>
</comment>
<dbReference type="Pfam" id="PF01478">
    <property type="entry name" value="Peptidase_A24"/>
    <property type="match status" value="1"/>
</dbReference>
<dbReference type="AlphaFoldDB" id="A0A2M7ASR5"/>
<dbReference type="PANTHER" id="PTHR30487:SF0">
    <property type="entry name" value="PREPILIN LEADER PEPTIDASE_N-METHYLTRANSFERASE-RELATED"/>
    <property type="match status" value="1"/>
</dbReference>
<feature type="transmembrane region" description="Helical" evidence="2">
    <location>
        <begin position="104"/>
        <end position="125"/>
    </location>
</feature>
<reference evidence="5" key="1">
    <citation type="submission" date="2017-09" db="EMBL/GenBank/DDBJ databases">
        <title>Depth-based differentiation of microbial function through sediment-hosted aquifers and enrichment of novel symbionts in the deep terrestrial subsurface.</title>
        <authorList>
            <person name="Probst A.J."/>
            <person name="Ladd B."/>
            <person name="Jarett J.K."/>
            <person name="Geller-Mcgrath D.E."/>
            <person name="Sieber C.M.K."/>
            <person name="Emerson J.B."/>
            <person name="Anantharaman K."/>
            <person name="Thomas B.C."/>
            <person name="Malmstrom R."/>
            <person name="Stieglmeier M."/>
            <person name="Klingl A."/>
            <person name="Woyke T."/>
            <person name="Ryan C.M."/>
            <person name="Banfield J.F."/>
        </authorList>
    </citation>
    <scope>NUCLEOTIDE SEQUENCE [LARGE SCALE GENOMIC DNA]</scope>
</reference>
<dbReference type="Proteomes" id="UP000231407">
    <property type="component" value="Unassembled WGS sequence"/>
</dbReference>
<organism evidence="4 5">
    <name type="scientific">Candidatus Shapirobacteria bacterium CG06_land_8_20_14_3_00_40_12</name>
    <dbReference type="NCBI Taxonomy" id="1974881"/>
    <lineage>
        <taxon>Bacteria</taxon>
        <taxon>Candidatus Shapironibacteriota</taxon>
    </lineage>
</organism>
<evidence type="ECO:0000313" key="4">
    <source>
        <dbReference type="EMBL" id="PIU73658.1"/>
    </source>
</evidence>
<gene>
    <name evidence="4" type="ORF">COS78_01035</name>
</gene>
<keyword evidence="2" id="KW-0472">Membrane</keyword>
<keyword evidence="2" id="KW-0812">Transmembrane</keyword>
<comment type="caution">
    <text evidence="4">The sequence shown here is derived from an EMBL/GenBank/DDBJ whole genome shotgun (WGS) entry which is preliminary data.</text>
</comment>
<evidence type="ECO:0000256" key="1">
    <source>
        <dbReference type="ARBA" id="ARBA00005801"/>
    </source>
</evidence>
<keyword evidence="2" id="KW-1133">Transmembrane helix</keyword>
<name>A0A2M7ASR5_9BACT</name>
<dbReference type="InterPro" id="IPR000045">
    <property type="entry name" value="Prepilin_IV_endopep_pep"/>
</dbReference>
<protein>
    <submittedName>
        <fullName evidence="4">Prepilin peptidase</fullName>
    </submittedName>
</protein>
<feature type="transmembrane region" description="Helical" evidence="2">
    <location>
        <begin position="6"/>
        <end position="21"/>
    </location>
</feature>
<feature type="domain" description="Prepilin type IV endopeptidase peptidase" evidence="3">
    <location>
        <begin position="2"/>
        <end position="87"/>
    </location>
</feature>
<proteinExistence type="inferred from homology"/>
<accession>A0A2M7ASR5</accession>
<dbReference type="GO" id="GO:0005886">
    <property type="term" value="C:plasma membrane"/>
    <property type="evidence" value="ECO:0007669"/>
    <property type="project" value="TreeGrafter"/>
</dbReference>
<feature type="transmembrane region" description="Helical" evidence="2">
    <location>
        <begin position="28"/>
        <end position="47"/>
    </location>
</feature>
<dbReference type="Gene3D" id="1.20.120.1220">
    <property type="match status" value="1"/>
</dbReference>
<feature type="non-terminal residue" evidence="4">
    <location>
        <position position="1"/>
    </location>
</feature>
<sequence length="129" mass="13969">GILPDSLIVVGSCVAVLRLLITGRYEFIIAGIGLGLFFLALYLLTGGKGIGFGDVKLAFFIGVVLGWWQWILVAMFVAFLTGAIVGVILMILRKKTMKSAIPFGPFLLGGMLVAKLFAESIWLWYTGLI</sequence>
<evidence type="ECO:0000313" key="5">
    <source>
        <dbReference type="Proteomes" id="UP000231407"/>
    </source>
</evidence>
<dbReference type="EMBL" id="PEWA01000014">
    <property type="protein sequence ID" value="PIU73658.1"/>
    <property type="molecule type" value="Genomic_DNA"/>
</dbReference>
<dbReference type="PANTHER" id="PTHR30487">
    <property type="entry name" value="TYPE 4 PREPILIN-LIKE PROTEINS LEADER PEPTIDE-PROCESSING ENZYME"/>
    <property type="match status" value="1"/>
</dbReference>